<feature type="region of interest" description="Disordered" evidence="1">
    <location>
        <begin position="88"/>
        <end position="114"/>
    </location>
</feature>
<proteinExistence type="predicted"/>
<evidence type="ECO:0000313" key="3">
    <source>
        <dbReference type="Proteomes" id="UP000004810"/>
    </source>
</evidence>
<organism evidence="2 3">
    <name type="scientific">Wuchereria bancrofti</name>
    <dbReference type="NCBI Taxonomy" id="6293"/>
    <lineage>
        <taxon>Eukaryota</taxon>
        <taxon>Metazoa</taxon>
        <taxon>Ecdysozoa</taxon>
        <taxon>Nematoda</taxon>
        <taxon>Chromadorea</taxon>
        <taxon>Rhabditida</taxon>
        <taxon>Spirurina</taxon>
        <taxon>Spiruromorpha</taxon>
        <taxon>Filarioidea</taxon>
        <taxon>Onchocercidae</taxon>
        <taxon>Wuchereria</taxon>
    </lineage>
</organism>
<accession>J9EM94</accession>
<evidence type="ECO:0000256" key="1">
    <source>
        <dbReference type="SAM" id="MobiDB-lite"/>
    </source>
</evidence>
<feature type="compositionally biased region" description="Polar residues" evidence="1">
    <location>
        <begin position="91"/>
        <end position="104"/>
    </location>
</feature>
<feature type="compositionally biased region" description="Basic and acidic residues" evidence="1">
    <location>
        <begin position="105"/>
        <end position="114"/>
    </location>
</feature>
<sequence>QQYAVAQHCVDKGKVIAYNSYSDEGGPSYAGEVFIREDGSYAEGDEFVDVVYVQDGNSFEEIISKSNDGSAFVNKNEEAAIPSRLKRSISDSELAQPSSRNGNNDLEHYDDTNLETDRSIGSLNLLSGGEKRRQDIDDEHFSRTITSSILTFPPEQRELVRCAVMQCIEELRSVESTTAEEAEVHEVTDEELVQISDV</sequence>
<feature type="non-terminal residue" evidence="2">
    <location>
        <position position="1"/>
    </location>
</feature>
<dbReference type="AlphaFoldDB" id="J9EM94"/>
<evidence type="ECO:0000313" key="2">
    <source>
        <dbReference type="EMBL" id="EJW76459.1"/>
    </source>
</evidence>
<protein>
    <submittedName>
        <fullName evidence="2">BED zinc finger family protein</fullName>
    </submittedName>
</protein>
<dbReference type="EMBL" id="ADBV01009044">
    <property type="protein sequence ID" value="EJW76459.1"/>
    <property type="molecule type" value="Genomic_DNA"/>
</dbReference>
<comment type="caution">
    <text evidence="2">The sequence shown here is derived from an EMBL/GenBank/DDBJ whole genome shotgun (WGS) entry which is preliminary data.</text>
</comment>
<gene>
    <name evidence="2" type="ORF">WUBG_12631</name>
</gene>
<dbReference type="Proteomes" id="UP000004810">
    <property type="component" value="Unassembled WGS sequence"/>
</dbReference>
<reference evidence="3" key="1">
    <citation type="submission" date="2012-08" db="EMBL/GenBank/DDBJ databases">
        <title>The Genome Sequence of Wuchereria bancrofti.</title>
        <authorList>
            <person name="Nutman T.B."/>
            <person name="Fink D.L."/>
            <person name="Russ C."/>
            <person name="Young S."/>
            <person name="Zeng Q."/>
            <person name="Koehrsen M."/>
            <person name="Alvarado L."/>
            <person name="Berlin A."/>
            <person name="Chapman S.B."/>
            <person name="Chen Z."/>
            <person name="Freedman E."/>
            <person name="Gellesch M."/>
            <person name="Goldberg J."/>
            <person name="Griggs A."/>
            <person name="Gujja S."/>
            <person name="Heilman E.R."/>
            <person name="Heiman D."/>
            <person name="Hepburn T."/>
            <person name="Howarth C."/>
            <person name="Jen D."/>
            <person name="Larson L."/>
            <person name="Lewis B."/>
            <person name="Mehta T."/>
            <person name="Park D."/>
            <person name="Pearson M."/>
            <person name="Roberts A."/>
            <person name="Saif S."/>
            <person name="Shea T."/>
            <person name="Shenoy N."/>
            <person name="Sisk P."/>
            <person name="Stolte C."/>
            <person name="Sykes S."/>
            <person name="Walk T."/>
            <person name="White J."/>
            <person name="Yandava C."/>
            <person name="Haas B."/>
            <person name="Henn M.R."/>
            <person name="Nusbaum C."/>
            <person name="Birren B."/>
        </authorList>
    </citation>
    <scope>NUCLEOTIDE SEQUENCE [LARGE SCALE GENOMIC DNA]</scope>
    <source>
        <strain evidence="3">NA</strain>
    </source>
</reference>
<name>J9EM94_WUCBA</name>